<evidence type="ECO:0000256" key="13">
    <source>
        <dbReference type="SAM" id="SignalP"/>
    </source>
</evidence>
<evidence type="ECO:0000256" key="12">
    <source>
        <dbReference type="SAM" id="Coils"/>
    </source>
</evidence>
<dbReference type="EMBL" id="DF143124">
    <property type="protein sequence ID" value="GAA51205.1"/>
    <property type="molecule type" value="Genomic_DNA"/>
</dbReference>
<proteinExistence type="inferred from homology"/>
<keyword evidence="13" id="KW-0732">Signal</keyword>
<keyword evidence="8" id="KW-0243">Dynein</keyword>
<keyword evidence="3" id="KW-0963">Cytoplasm</keyword>
<protein>
    <submittedName>
        <fullName evidence="15">Dynein heavy chain 6 axonemal</fullName>
    </submittedName>
</protein>
<keyword evidence="4" id="KW-0493">Microtubule</keyword>
<sequence>MLSSWSLGLWAEIISTLRLQVSACALKSVVQSKCEVSEMLDEVASYEGETDILKIIQALREKPAIKFFYLTHALPKSSTKYHYYNLKVAPFDKLNRNNYYTLSLHGCTHVVTNDETEHISLERFETEYKTFMNICKIPTFARFRLWKGFTRWRKVIRHIKMDQCRRHLRDNLYIANSSLRPALLNVREMCYRISDMGLCKLEKGKTYTLLEFLTNQVNQLNEVCTRLCEFRELVKEVVRSACRTALLEAGFMPDDYFIETNANPMVMETQTLGTSYLSSGYDVELFSEATDKMTFTEMAAKRKYCQRLTCFIRLADYQIVSTLHTLTVNSVYTLLDCLCDHLRHTPPVAEIASYQIKVNPLTEAPNLASSVKRPDNYRASMEDTAGKLPPSFSMNALTAESDGAQVTKPLFVLEFILEHDKLYMIPDEPLFRDGILEIISKFQEQVFGIKNLVPDPYFDAFTRPIINNKFEEKTCGSGPQLQHMFAEDTGLKTIIENVKMSLSRAFEAVRAYMNTFKEIHDFYHENNLITTEGIQQAQKQACDSMEHKDRLQTNMAFFRDNLLKHHREVVMTQLVPMQRSIGMFLIDTSTMRSLLLPSPNRCLELFHRLLPVDARAEVDRLVQETQEADYTLSLTPSTTVDFVKHLEFLVHMQTRIEPIEKEADVVKEIYDMIESFNVPVPPEDYAVYQTLLPSIERAKNSIDRALSERDIIVDMFFASLDKDVAEMLHDMKEAKQNINNPVLLDATAERETVRYELQKMKDTIEDLQNRAALYRDYLRSFKELIQTISGTSLEMEQPRIEELDLLVAEIKLKQLLWNSLEDWDEVYEQWLTADFLKLDTDELSATIQKYIKSVTMLEKGLPPNNVVPLLKAKVDGMKSKLPSIMDMRNPTLQPRHWQKLEELIGFHLAEMETPLSLGLLIELDAFSHAEAILEVSSQASSEASLEKLLKKVEDAWKSTEFTVLPYKDSKDIFIVGGTDEIQQLFDDSIINIATIASSRHVGPIKSRVEEWSGLLDLFGKTLEEWLLCQRSWLYLESIFSAPDIQRQLPSEAKSFMAVDKSYKDVMRKVQKVPLAMRAATQPGLLDTFRNNNQLLEQIQKCLEAYLESKRSVFPRFYFLSNDELLEILAQTRNPMAVQPHLRKCFDAISKLEFAQTPESKPGKLVVLLLYLFHLLNTGLRSSFLWDMSQTSAWETME</sequence>
<feature type="coiled-coil region" evidence="12">
    <location>
        <begin position="717"/>
        <end position="777"/>
    </location>
</feature>
<feature type="signal peptide" evidence="13">
    <location>
        <begin position="1"/>
        <end position="23"/>
    </location>
</feature>
<accession>G7YE21</accession>
<keyword evidence="11" id="KW-0206">Cytoskeleton</keyword>
<dbReference type="InterPro" id="IPR042222">
    <property type="entry name" value="Dynein_2_N"/>
</dbReference>
<feature type="domain" description="Dynein heavy chain linker" evidence="14">
    <location>
        <begin position="805"/>
        <end position="1156"/>
    </location>
</feature>
<reference evidence="15" key="1">
    <citation type="journal article" date="2011" name="Genome Biol.">
        <title>The draft genome of the carcinogenic human liver fluke Clonorchis sinensis.</title>
        <authorList>
            <person name="Wang X."/>
            <person name="Chen W."/>
            <person name="Huang Y."/>
            <person name="Sun J."/>
            <person name="Men J."/>
            <person name="Liu H."/>
            <person name="Luo F."/>
            <person name="Guo L."/>
            <person name="Lv X."/>
            <person name="Deng C."/>
            <person name="Zhou C."/>
            <person name="Fan Y."/>
            <person name="Li X."/>
            <person name="Huang L."/>
            <person name="Hu Y."/>
            <person name="Liang C."/>
            <person name="Hu X."/>
            <person name="Xu J."/>
            <person name="Yu X."/>
        </authorList>
    </citation>
    <scope>NUCLEOTIDE SEQUENCE [LARGE SCALE GENOMIC DNA]</scope>
    <source>
        <strain evidence="15">Henan</strain>
    </source>
</reference>
<evidence type="ECO:0000256" key="9">
    <source>
        <dbReference type="ARBA" id="ARBA00023054"/>
    </source>
</evidence>
<dbReference type="PANTHER" id="PTHR45703:SF36">
    <property type="entry name" value="DYNEIN HEAVY CHAIN, CYTOPLASMIC"/>
    <property type="match status" value="1"/>
</dbReference>
<evidence type="ECO:0000256" key="10">
    <source>
        <dbReference type="ARBA" id="ARBA00023175"/>
    </source>
</evidence>
<gene>
    <name evidence="15" type="ORF">CLF_105715</name>
</gene>
<comment type="similarity">
    <text evidence="2">Belongs to the dynein heavy chain family.</text>
</comment>
<organism evidence="15 16">
    <name type="scientific">Clonorchis sinensis</name>
    <name type="common">Chinese liver fluke</name>
    <dbReference type="NCBI Taxonomy" id="79923"/>
    <lineage>
        <taxon>Eukaryota</taxon>
        <taxon>Metazoa</taxon>
        <taxon>Spiralia</taxon>
        <taxon>Lophotrochozoa</taxon>
        <taxon>Platyhelminthes</taxon>
        <taxon>Trematoda</taxon>
        <taxon>Digenea</taxon>
        <taxon>Opisthorchiida</taxon>
        <taxon>Opisthorchiata</taxon>
        <taxon>Opisthorchiidae</taxon>
        <taxon>Clonorchis</taxon>
    </lineage>
</organism>
<dbReference type="PANTHER" id="PTHR45703">
    <property type="entry name" value="DYNEIN HEAVY CHAIN"/>
    <property type="match status" value="1"/>
</dbReference>
<dbReference type="AlphaFoldDB" id="G7YE21"/>
<feature type="chain" id="PRO_5003506316" evidence="13">
    <location>
        <begin position="24"/>
        <end position="1197"/>
    </location>
</feature>
<dbReference type="GO" id="GO:0045505">
    <property type="term" value="F:dynein intermediate chain binding"/>
    <property type="evidence" value="ECO:0007669"/>
    <property type="project" value="InterPro"/>
</dbReference>
<dbReference type="GO" id="GO:0007018">
    <property type="term" value="P:microtubule-based movement"/>
    <property type="evidence" value="ECO:0007669"/>
    <property type="project" value="InterPro"/>
</dbReference>
<dbReference type="GO" id="GO:0005874">
    <property type="term" value="C:microtubule"/>
    <property type="evidence" value="ECO:0007669"/>
    <property type="project" value="UniProtKB-KW"/>
</dbReference>
<evidence type="ECO:0000256" key="3">
    <source>
        <dbReference type="ARBA" id="ARBA00022490"/>
    </source>
</evidence>
<dbReference type="GO" id="GO:0030286">
    <property type="term" value="C:dynein complex"/>
    <property type="evidence" value="ECO:0007669"/>
    <property type="project" value="UniProtKB-KW"/>
</dbReference>
<keyword evidence="16" id="KW-1185">Reference proteome</keyword>
<keyword evidence="9 12" id="KW-0175">Coiled coil</keyword>
<evidence type="ECO:0000256" key="11">
    <source>
        <dbReference type="ARBA" id="ARBA00023212"/>
    </source>
</evidence>
<dbReference type="FunFam" id="1.10.287.2620:FF:000001">
    <property type="entry name" value="Cytoplasmic dynein heavy chain 1"/>
    <property type="match status" value="1"/>
</dbReference>
<dbReference type="Pfam" id="PF08393">
    <property type="entry name" value="DHC_N2"/>
    <property type="match status" value="1"/>
</dbReference>
<keyword evidence="7" id="KW-0067">ATP-binding</keyword>
<keyword evidence="6" id="KW-0547">Nucleotide-binding</keyword>
<dbReference type="GO" id="GO:0005524">
    <property type="term" value="F:ATP binding"/>
    <property type="evidence" value="ECO:0007669"/>
    <property type="project" value="UniProtKB-KW"/>
</dbReference>
<evidence type="ECO:0000313" key="15">
    <source>
        <dbReference type="EMBL" id="GAA51205.1"/>
    </source>
</evidence>
<name>G7YE21_CLOSI</name>
<keyword evidence="10" id="KW-0505">Motor protein</keyword>
<dbReference type="Gene3D" id="3.20.180.20">
    <property type="entry name" value="Dynein heavy chain, N-terminal domain 2"/>
    <property type="match status" value="1"/>
</dbReference>
<comment type="subcellular location">
    <subcellularLocation>
        <location evidence="1">Cytoplasm</location>
        <location evidence="1">Cytoskeleton</location>
    </subcellularLocation>
</comment>
<dbReference type="Gene3D" id="1.10.287.2620">
    <property type="match status" value="1"/>
</dbReference>
<evidence type="ECO:0000256" key="1">
    <source>
        <dbReference type="ARBA" id="ARBA00004245"/>
    </source>
</evidence>
<evidence type="ECO:0000256" key="6">
    <source>
        <dbReference type="ARBA" id="ARBA00022741"/>
    </source>
</evidence>
<evidence type="ECO:0000313" key="16">
    <source>
        <dbReference type="Proteomes" id="UP000008909"/>
    </source>
</evidence>
<dbReference type="InterPro" id="IPR013602">
    <property type="entry name" value="Dynein_heavy_linker"/>
</dbReference>
<keyword evidence="5" id="KW-0677">Repeat</keyword>
<dbReference type="GO" id="GO:0051959">
    <property type="term" value="F:dynein light intermediate chain binding"/>
    <property type="evidence" value="ECO:0007669"/>
    <property type="project" value="InterPro"/>
</dbReference>
<evidence type="ECO:0000256" key="4">
    <source>
        <dbReference type="ARBA" id="ARBA00022701"/>
    </source>
</evidence>
<dbReference type="Gene3D" id="1.20.140.100">
    <property type="entry name" value="Dynein heavy chain, N-terminal domain 2"/>
    <property type="match status" value="1"/>
</dbReference>
<evidence type="ECO:0000259" key="14">
    <source>
        <dbReference type="Pfam" id="PF08393"/>
    </source>
</evidence>
<dbReference type="InterPro" id="IPR026983">
    <property type="entry name" value="DHC"/>
</dbReference>
<dbReference type="FunFam" id="1.20.140.100:FF:000004">
    <property type="entry name" value="Dynein axonemal heavy chain 6"/>
    <property type="match status" value="1"/>
</dbReference>
<evidence type="ECO:0000256" key="5">
    <source>
        <dbReference type="ARBA" id="ARBA00022737"/>
    </source>
</evidence>
<evidence type="ECO:0000256" key="7">
    <source>
        <dbReference type="ARBA" id="ARBA00022840"/>
    </source>
</evidence>
<dbReference type="InterPro" id="IPR042228">
    <property type="entry name" value="Dynein_linker_3"/>
</dbReference>
<evidence type="ECO:0000256" key="8">
    <source>
        <dbReference type="ARBA" id="ARBA00023017"/>
    </source>
</evidence>
<dbReference type="Proteomes" id="UP000008909">
    <property type="component" value="Unassembled WGS sequence"/>
</dbReference>
<reference key="2">
    <citation type="submission" date="2011-10" db="EMBL/GenBank/DDBJ databases">
        <title>The genome and transcriptome sequence of Clonorchis sinensis provide insights into the carcinogenic liver fluke.</title>
        <authorList>
            <person name="Wang X."/>
            <person name="Huang Y."/>
            <person name="Chen W."/>
            <person name="Liu H."/>
            <person name="Guo L."/>
            <person name="Chen Y."/>
            <person name="Luo F."/>
            <person name="Zhou W."/>
            <person name="Sun J."/>
            <person name="Mao Q."/>
            <person name="Liang P."/>
            <person name="Zhou C."/>
            <person name="Tian Y."/>
            <person name="Men J."/>
            <person name="Lv X."/>
            <person name="Huang L."/>
            <person name="Zhou J."/>
            <person name="Hu Y."/>
            <person name="Li R."/>
            <person name="Zhang F."/>
            <person name="Lei H."/>
            <person name="Li X."/>
            <person name="Hu X."/>
            <person name="Liang C."/>
            <person name="Xu J."/>
            <person name="Wu Z."/>
            <person name="Yu X."/>
        </authorList>
    </citation>
    <scope>NUCLEOTIDE SEQUENCE</scope>
    <source>
        <strain>Henan</strain>
    </source>
</reference>
<evidence type="ECO:0000256" key="2">
    <source>
        <dbReference type="ARBA" id="ARBA00008887"/>
    </source>
</evidence>